<dbReference type="AlphaFoldDB" id="A0AAW9CWI2"/>
<protein>
    <submittedName>
        <fullName evidence="1">Uncharacterized protein</fullName>
    </submittedName>
</protein>
<proteinExistence type="predicted"/>
<dbReference type="KEGG" id="btha:DR62_5546"/>
<sequence length="120" mass="12829">MNAVLKTPAPMRESAAPREFASASAAADQARVLDADFVARLTLLNACARALRGLGYRVFDENATPRDGGRPALRIGPSPCAASIGTLLDQSNGVTIERRDGRGFAHVDFMGVRVMWEVTV</sequence>
<accession>A0AAW9CWI2</accession>
<name>A0AAW9CWI2_BURTH</name>
<evidence type="ECO:0000313" key="1">
    <source>
        <dbReference type="EMBL" id="MDW9252101.1"/>
    </source>
</evidence>
<dbReference type="RefSeq" id="WP_025987370.1">
    <property type="nucleotide sequence ID" value="NZ_CP008915.2"/>
</dbReference>
<evidence type="ECO:0000313" key="2">
    <source>
        <dbReference type="Proteomes" id="UP001272137"/>
    </source>
</evidence>
<dbReference type="EMBL" id="QXCT01000001">
    <property type="protein sequence ID" value="MDW9252101.1"/>
    <property type="molecule type" value="Genomic_DNA"/>
</dbReference>
<comment type="caution">
    <text evidence="1">The sequence shown here is derived from an EMBL/GenBank/DDBJ whole genome shotgun (WGS) entry which is preliminary data.</text>
</comment>
<dbReference type="Proteomes" id="UP001272137">
    <property type="component" value="Unassembled WGS sequence"/>
</dbReference>
<reference evidence="1" key="1">
    <citation type="submission" date="2018-08" db="EMBL/GenBank/DDBJ databases">
        <title>Identification of Burkholderia cepacia strains that express a Burkholderia pseudomallei-like capsular polysaccharide.</title>
        <authorList>
            <person name="Burtnick M.N."/>
            <person name="Vongsouvath M."/>
            <person name="Newton P."/>
            <person name="Wuthiekanun V."/>
            <person name="Limmathurotsakul D."/>
            <person name="Brett P.J."/>
            <person name="Chantratita N."/>
            <person name="Dance D.A."/>
        </authorList>
    </citation>
    <scope>NUCLEOTIDE SEQUENCE</scope>
    <source>
        <strain evidence="1">SBXCC001</strain>
    </source>
</reference>
<gene>
    <name evidence="1" type="ORF">C7S16_6450</name>
</gene>
<organism evidence="1 2">
    <name type="scientific">Burkholderia thailandensis</name>
    <dbReference type="NCBI Taxonomy" id="57975"/>
    <lineage>
        <taxon>Bacteria</taxon>
        <taxon>Pseudomonadati</taxon>
        <taxon>Pseudomonadota</taxon>
        <taxon>Betaproteobacteria</taxon>
        <taxon>Burkholderiales</taxon>
        <taxon>Burkholderiaceae</taxon>
        <taxon>Burkholderia</taxon>
        <taxon>pseudomallei group</taxon>
    </lineage>
</organism>